<comment type="caution">
    <text evidence="1">The sequence shown here is derived from an EMBL/GenBank/DDBJ whole genome shotgun (WGS) entry which is preliminary data.</text>
</comment>
<dbReference type="PANTHER" id="PTHR47446">
    <property type="entry name" value="RING-TYPE E3 UBIQUITIN TRANSFERASE"/>
    <property type="match status" value="1"/>
</dbReference>
<proteinExistence type="predicted"/>
<evidence type="ECO:0000313" key="2">
    <source>
        <dbReference type="Proteomes" id="UP000653305"/>
    </source>
</evidence>
<dbReference type="PANTHER" id="PTHR47446:SF2">
    <property type="entry name" value="RING-TYPE E3 UBIQUITIN TRANSFERASE"/>
    <property type="match status" value="1"/>
</dbReference>
<dbReference type="EMBL" id="BMAC01000266">
    <property type="protein sequence ID" value="GFP92067.1"/>
    <property type="molecule type" value="Genomic_DNA"/>
</dbReference>
<reference evidence="1" key="1">
    <citation type="submission" date="2020-07" db="EMBL/GenBank/DDBJ databases">
        <title>Ethylene signaling mediates host invasion by parasitic plants.</title>
        <authorList>
            <person name="Yoshida S."/>
        </authorList>
    </citation>
    <scope>NUCLEOTIDE SEQUENCE</scope>
    <source>
        <strain evidence="1">Okayama</strain>
    </source>
</reference>
<sequence>MWQMLQRNLECIEVLPTKESIRSVGYWGELVFATTQSHKWKDIDVTRKAKDVFKNKRVKCIKVAHGKVYAGFMDSSIQELMVINNWQQEIKAPLKSWMQNKPISSVSIYKDWLYCASLIVEGSKMKVIKMKIMRY</sequence>
<evidence type="ECO:0000313" key="1">
    <source>
        <dbReference type="EMBL" id="GFP92067.1"/>
    </source>
</evidence>
<dbReference type="AlphaFoldDB" id="A0A830BVP2"/>
<dbReference type="OrthoDB" id="6262491at2759"/>
<gene>
    <name evidence="1" type="ORF">PHJA_001350800</name>
</gene>
<accession>A0A830BVP2</accession>
<protein>
    <submittedName>
        <fullName evidence="1">Uncharacterized protein</fullName>
    </submittedName>
</protein>
<organism evidence="1 2">
    <name type="scientific">Phtheirospermum japonicum</name>
    <dbReference type="NCBI Taxonomy" id="374723"/>
    <lineage>
        <taxon>Eukaryota</taxon>
        <taxon>Viridiplantae</taxon>
        <taxon>Streptophyta</taxon>
        <taxon>Embryophyta</taxon>
        <taxon>Tracheophyta</taxon>
        <taxon>Spermatophyta</taxon>
        <taxon>Magnoliopsida</taxon>
        <taxon>eudicotyledons</taxon>
        <taxon>Gunneridae</taxon>
        <taxon>Pentapetalae</taxon>
        <taxon>asterids</taxon>
        <taxon>lamiids</taxon>
        <taxon>Lamiales</taxon>
        <taxon>Orobanchaceae</taxon>
        <taxon>Orobanchaceae incertae sedis</taxon>
        <taxon>Phtheirospermum</taxon>
    </lineage>
</organism>
<dbReference type="Proteomes" id="UP000653305">
    <property type="component" value="Unassembled WGS sequence"/>
</dbReference>
<dbReference type="InterPro" id="IPR052858">
    <property type="entry name" value="E3_ubiquitin-ligase_LIN"/>
</dbReference>
<name>A0A830BVP2_9LAMI</name>
<keyword evidence="2" id="KW-1185">Reference proteome</keyword>